<dbReference type="InterPro" id="IPR029757">
    <property type="entry name" value="RpoE"/>
</dbReference>
<dbReference type="Proteomes" id="UP000625210">
    <property type="component" value="Unassembled WGS sequence"/>
</dbReference>
<proteinExistence type="inferred from homology"/>
<evidence type="ECO:0000313" key="10">
    <source>
        <dbReference type="Proteomes" id="UP000625210"/>
    </source>
</evidence>
<keyword evidence="2 6" id="KW-0240">DNA-directed RNA polymerase</keyword>
<protein>
    <recommendedName>
        <fullName evidence="6">Probable DNA-directed RNA polymerase subunit delta</fullName>
    </recommendedName>
    <alternativeName>
        <fullName evidence="6">RNAP delta factor</fullName>
    </alternativeName>
</protein>
<keyword evidence="3 6" id="KW-0808">Transferase</keyword>
<dbReference type="GO" id="GO:0006351">
    <property type="term" value="P:DNA-templated transcription"/>
    <property type="evidence" value="ECO:0007669"/>
    <property type="project" value="InterPro"/>
</dbReference>
<organism evidence="9 10">
    <name type="scientific">Marinithermofilum abyssi</name>
    <dbReference type="NCBI Taxonomy" id="1571185"/>
    <lineage>
        <taxon>Bacteria</taxon>
        <taxon>Bacillati</taxon>
        <taxon>Bacillota</taxon>
        <taxon>Bacilli</taxon>
        <taxon>Bacillales</taxon>
        <taxon>Thermoactinomycetaceae</taxon>
        <taxon>Marinithermofilum</taxon>
    </lineage>
</organism>
<evidence type="ECO:0000256" key="2">
    <source>
        <dbReference type="ARBA" id="ARBA00022478"/>
    </source>
</evidence>
<feature type="region of interest" description="Disordered" evidence="7">
    <location>
        <begin position="112"/>
        <end position="152"/>
    </location>
</feature>
<reference evidence="9" key="1">
    <citation type="journal article" date="2014" name="Int. J. Syst. Evol. Microbiol.">
        <title>Complete genome sequence of Corynebacterium casei LMG S-19264T (=DSM 44701T), isolated from a smear-ripened cheese.</title>
        <authorList>
            <consortium name="US DOE Joint Genome Institute (JGI-PGF)"/>
            <person name="Walter F."/>
            <person name="Albersmeier A."/>
            <person name="Kalinowski J."/>
            <person name="Ruckert C."/>
        </authorList>
    </citation>
    <scope>NUCLEOTIDE SEQUENCE</scope>
    <source>
        <strain evidence="9">CGMCC 1.15179</strain>
    </source>
</reference>
<dbReference type="GO" id="GO:0006355">
    <property type="term" value="P:regulation of DNA-templated transcription"/>
    <property type="evidence" value="ECO:0007669"/>
    <property type="project" value="UniProtKB-UniRule"/>
</dbReference>
<dbReference type="EMBL" id="BMHQ01000001">
    <property type="protein sequence ID" value="GGE05538.1"/>
    <property type="molecule type" value="Genomic_DNA"/>
</dbReference>
<sequence>MPQNLAEQFSPEEIRETAMVDLAFHILKEKGEPMQYRNIMEEVARLKGFTDAEIQHYIAQLYTEINIDGRFVCVGKGTWGLKSWYPTEQASDSAVAQNVRDDYLDEDLEEEELFEDDANFSEESEDGEESYEEDFNGFENDEDVDEPEDEED</sequence>
<keyword evidence="10" id="KW-1185">Reference proteome</keyword>
<evidence type="ECO:0000256" key="3">
    <source>
        <dbReference type="ARBA" id="ARBA00022679"/>
    </source>
</evidence>
<dbReference type="InterPro" id="IPR007759">
    <property type="entry name" value="Asxl_HARE-HTH"/>
</dbReference>
<evidence type="ECO:0000256" key="7">
    <source>
        <dbReference type="SAM" id="MobiDB-lite"/>
    </source>
</evidence>
<keyword evidence="4 6" id="KW-0548">Nucleotidyltransferase</keyword>
<dbReference type="NCBIfam" id="TIGR04567">
    <property type="entry name" value="RNAP_delt_lowGC"/>
    <property type="match status" value="1"/>
</dbReference>
<name>A0A8J2VD60_9BACL</name>
<evidence type="ECO:0000256" key="6">
    <source>
        <dbReference type="HAMAP-Rule" id="MF_00357"/>
    </source>
</evidence>
<comment type="function">
    <text evidence="6">Participates in both the initiation and recycling phases of transcription. In the presence of the delta subunit, RNAP displays an increased specificity of transcription, a decreased affinity for nucleic acids, and an increased efficiency of RNA synthesis because of enhanced recycling.</text>
</comment>
<feature type="domain" description="HTH HARE-type" evidence="8">
    <location>
        <begin position="17"/>
        <end position="84"/>
    </location>
</feature>
<reference evidence="9" key="2">
    <citation type="submission" date="2020-09" db="EMBL/GenBank/DDBJ databases">
        <authorList>
            <person name="Sun Q."/>
            <person name="Zhou Y."/>
        </authorList>
    </citation>
    <scope>NUCLEOTIDE SEQUENCE</scope>
    <source>
        <strain evidence="9">CGMCC 1.15179</strain>
    </source>
</reference>
<dbReference type="InterPro" id="IPR038087">
    <property type="entry name" value="RNAP_delta_N_dom_sf"/>
</dbReference>
<dbReference type="GO" id="GO:0000428">
    <property type="term" value="C:DNA-directed RNA polymerase complex"/>
    <property type="evidence" value="ECO:0007669"/>
    <property type="project" value="UniProtKB-KW"/>
</dbReference>
<dbReference type="GO" id="GO:0003899">
    <property type="term" value="F:DNA-directed RNA polymerase activity"/>
    <property type="evidence" value="ECO:0007669"/>
    <property type="project" value="UniProtKB-UniRule"/>
</dbReference>
<dbReference type="AlphaFoldDB" id="A0A8J2VD60"/>
<dbReference type="Gene3D" id="1.10.10.1250">
    <property type="entry name" value="RNA polymerase, subunit delta, N-terminal domain"/>
    <property type="match status" value="1"/>
</dbReference>
<evidence type="ECO:0000256" key="5">
    <source>
        <dbReference type="ARBA" id="ARBA00023163"/>
    </source>
</evidence>
<comment type="caution">
    <text evidence="9">The sequence shown here is derived from an EMBL/GenBank/DDBJ whole genome shotgun (WGS) entry which is preliminary data.</text>
</comment>
<dbReference type="PROSITE" id="PS51913">
    <property type="entry name" value="HTH_HARE"/>
    <property type="match status" value="1"/>
</dbReference>
<evidence type="ECO:0000256" key="4">
    <source>
        <dbReference type="ARBA" id="ARBA00022695"/>
    </source>
</evidence>
<comment type="subunit">
    <text evidence="6">RNAP is composed of a core of 2 alpha, a beta and a beta' subunits. The core is associated with a delta subunit and one of several sigma factors.</text>
</comment>
<keyword evidence="5 6" id="KW-0804">Transcription</keyword>
<accession>A0A8J2VD60</accession>
<evidence type="ECO:0000259" key="8">
    <source>
        <dbReference type="PROSITE" id="PS51913"/>
    </source>
</evidence>
<dbReference type="HAMAP" id="MF_00357">
    <property type="entry name" value="RNApol_bact_RpoE"/>
    <property type="match status" value="1"/>
</dbReference>
<evidence type="ECO:0000313" key="9">
    <source>
        <dbReference type="EMBL" id="GGE05538.1"/>
    </source>
</evidence>
<gene>
    <name evidence="6" type="primary">rpoE</name>
    <name evidence="9" type="ORF">GCM10011571_03250</name>
</gene>
<dbReference type="RefSeq" id="WP_188646172.1">
    <property type="nucleotide sequence ID" value="NZ_BMHQ01000001.1"/>
</dbReference>
<comment type="similarity">
    <text evidence="1 6">Belongs to the RpoE family.</text>
</comment>
<evidence type="ECO:0000256" key="1">
    <source>
        <dbReference type="ARBA" id="ARBA00009828"/>
    </source>
</evidence>
<dbReference type="Pfam" id="PF05066">
    <property type="entry name" value="HARE-HTH"/>
    <property type="match status" value="1"/>
</dbReference>